<evidence type="ECO:0000256" key="7">
    <source>
        <dbReference type="ARBA" id="ARBA00023136"/>
    </source>
</evidence>
<keyword evidence="5 8" id="KW-0812">Transmembrane</keyword>
<evidence type="ECO:0000259" key="9">
    <source>
        <dbReference type="Pfam" id="PF12832"/>
    </source>
</evidence>
<dbReference type="PANTHER" id="PTHR23522:SF10">
    <property type="entry name" value="3-PHENYLPROPIONIC ACID TRANSPORTER-RELATED"/>
    <property type="match status" value="1"/>
</dbReference>
<evidence type="ECO:0000256" key="6">
    <source>
        <dbReference type="ARBA" id="ARBA00022989"/>
    </source>
</evidence>
<keyword evidence="3" id="KW-1003">Cell membrane</keyword>
<dbReference type="EMBL" id="CP018632">
    <property type="protein sequence ID" value="ASJ70837.1"/>
    <property type="molecule type" value="Genomic_DNA"/>
</dbReference>
<dbReference type="Proteomes" id="UP000250079">
    <property type="component" value="Chromosome"/>
</dbReference>
<evidence type="ECO:0000256" key="4">
    <source>
        <dbReference type="ARBA" id="ARBA00022519"/>
    </source>
</evidence>
<keyword evidence="11" id="KW-1185">Reference proteome</keyword>
<evidence type="ECO:0000256" key="5">
    <source>
        <dbReference type="ARBA" id="ARBA00022692"/>
    </source>
</evidence>
<feature type="domain" description="Major facilitator superfamily associated" evidence="9">
    <location>
        <begin position="13"/>
        <end position="389"/>
    </location>
</feature>
<dbReference type="GO" id="GO:0015528">
    <property type="term" value="F:lactose:proton symporter activity"/>
    <property type="evidence" value="ECO:0007669"/>
    <property type="project" value="TreeGrafter"/>
</dbReference>
<feature type="transmembrane region" description="Helical" evidence="8">
    <location>
        <begin position="386"/>
        <end position="406"/>
    </location>
</feature>
<dbReference type="GO" id="GO:0005886">
    <property type="term" value="C:plasma membrane"/>
    <property type="evidence" value="ECO:0007669"/>
    <property type="project" value="UniProtKB-SubCell"/>
</dbReference>
<evidence type="ECO:0000256" key="1">
    <source>
        <dbReference type="ARBA" id="ARBA00004429"/>
    </source>
</evidence>
<comment type="subcellular location">
    <subcellularLocation>
        <location evidence="1">Cell inner membrane</location>
        <topology evidence="1">Multi-pass membrane protein</topology>
    </subcellularLocation>
</comment>
<dbReference type="GO" id="GO:0030395">
    <property type="term" value="F:lactose binding"/>
    <property type="evidence" value="ECO:0007669"/>
    <property type="project" value="TreeGrafter"/>
</dbReference>
<feature type="transmembrane region" description="Helical" evidence="8">
    <location>
        <begin position="358"/>
        <end position="380"/>
    </location>
</feature>
<accession>A0A2Z2NTA4</accession>
<feature type="transmembrane region" description="Helical" evidence="8">
    <location>
        <begin position="266"/>
        <end position="287"/>
    </location>
</feature>
<keyword evidence="7 8" id="KW-0472">Membrane</keyword>
<evidence type="ECO:0000313" key="10">
    <source>
        <dbReference type="EMBL" id="ASJ70837.1"/>
    </source>
</evidence>
<evidence type="ECO:0000256" key="3">
    <source>
        <dbReference type="ARBA" id="ARBA00022475"/>
    </source>
</evidence>
<reference evidence="10 11" key="1">
    <citation type="submission" date="2016-12" db="EMBL/GenBank/DDBJ databases">
        <authorList>
            <person name="Song W.-J."/>
            <person name="Kurnit D.M."/>
        </authorList>
    </citation>
    <scope>NUCLEOTIDE SEQUENCE [LARGE SCALE GENOMIC DNA]</scope>
    <source>
        <strain evidence="10 11">IMCC3135</strain>
    </source>
</reference>
<feature type="transmembrane region" description="Helical" evidence="8">
    <location>
        <begin position="99"/>
        <end position="117"/>
    </location>
</feature>
<dbReference type="InterPro" id="IPR024989">
    <property type="entry name" value="MFS_assoc_dom"/>
</dbReference>
<sequence length="416" mass="45075">MNRLSAWTPEQRLTLYFMMMYGSIGLTGPFFSPWLHHLGVSAQMTGLIVALPSAAMVVAAVYLGSISDRLSDWRVAIIAFDWVILVLFCWIVFRHDVIDIIVVWTLTGLLIAVKIPILDGATLSLTRKRGSQYSRIRALGSVGFVIALLTGGFVFNVAGLDWFVPALVVGALVRAICSSMLPRFREPSSDTTMQISEKLAAPADNLGAPAGNLAMSTNSLTAPSLQGGLKHKGFIMVIAGSALISGSHAFFSAFAMLHWIESGISTLVSSLLWCFAVVMEIALMWCFTDVAKRLSSRHCMLAAGAMGIVRWSLSTTDQPVPVLFLLQGLHALTFGLLFIATVTFIARRVDDSMAARAQSLFATFSTAALAIAVLISGTLYKYAGVQGYWLMTGMCVFGIVLIMASYTTRLDDDFPM</sequence>
<keyword evidence="4" id="KW-0997">Cell inner membrane</keyword>
<dbReference type="PANTHER" id="PTHR23522">
    <property type="entry name" value="BLL5896 PROTEIN"/>
    <property type="match status" value="1"/>
</dbReference>
<dbReference type="AlphaFoldDB" id="A0A2Z2NTA4"/>
<proteinExistence type="predicted"/>
<dbReference type="Gene3D" id="1.20.1250.20">
    <property type="entry name" value="MFS general substrate transporter like domains"/>
    <property type="match status" value="2"/>
</dbReference>
<name>A0A2Z2NTA4_9GAMM</name>
<dbReference type="SUPFAM" id="SSF103473">
    <property type="entry name" value="MFS general substrate transporter"/>
    <property type="match status" value="1"/>
</dbReference>
<keyword evidence="2" id="KW-0813">Transport</keyword>
<feature type="transmembrane region" description="Helical" evidence="8">
    <location>
        <begin position="234"/>
        <end position="260"/>
    </location>
</feature>
<evidence type="ECO:0000256" key="8">
    <source>
        <dbReference type="SAM" id="Phobius"/>
    </source>
</evidence>
<feature type="transmembrane region" description="Helical" evidence="8">
    <location>
        <begin position="12"/>
        <end position="32"/>
    </location>
</feature>
<dbReference type="OrthoDB" id="9150135at2"/>
<feature type="transmembrane region" description="Helical" evidence="8">
    <location>
        <begin position="322"/>
        <end position="346"/>
    </location>
</feature>
<feature type="transmembrane region" description="Helical" evidence="8">
    <location>
        <begin position="138"/>
        <end position="156"/>
    </location>
</feature>
<dbReference type="Pfam" id="PF12832">
    <property type="entry name" value="MFS_1_like"/>
    <property type="match status" value="1"/>
</dbReference>
<feature type="transmembrane region" description="Helical" evidence="8">
    <location>
        <begin position="75"/>
        <end position="93"/>
    </location>
</feature>
<evidence type="ECO:0000313" key="11">
    <source>
        <dbReference type="Proteomes" id="UP000250079"/>
    </source>
</evidence>
<organism evidence="10 11">
    <name type="scientific">Granulosicoccus antarcticus IMCC3135</name>
    <dbReference type="NCBI Taxonomy" id="1192854"/>
    <lineage>
        <taxon>Bacteria</taxon>
        <taxon>Pseudomonadati</taxon>
        <taxon>Pseudomonadota</taxon>
        <taxon>Gammaproteobacteria</taxon>
        <taxon>Chromatiales</taxon>
        <taxon>Granulosicoccaceae</taxon>
        <taxon>Granulosicoccus</taxon>
    </lineage>
</organism>
<gene>
    <name evidence="10" type="primary">hcaT</name>
    <name evidence="10" type="ORF">IMCC3135_03620</name>
</gene>
<dbReference type="InterPro" id="IPR036259">
    <property type="entry name" value="MFS_trans_sf"/>
</dbReference>
<dbReference type="InterPro" id="IPR026032">
    <property type="entry name" value="HcaT-like"/>
</dbReference>
<evidence type="ECO:0000256" key="2">
    <source>
        <dbReference type="ARBA" id="ARBA00022448"/>
    </source>
</evidence>
<dbReference type="KEGG" id="gai:IMCC3135_03620"/>
<keyword evidence="6 8" id="KW-1133">Transmembrane helix</keyword>
<dbReference type="RefSeq" id="WP_088916334.1">
    <property type="nucleotide sequence ID" value="NZ_CP018632.1"/>
</dbReference>
<dbReference type="PIRSF" id="PIRSF004925">
    <property type="entry name" value="HcaT"/>
    <property type="match status" value="1"/>
</dbReference>
<protein>
    <submittedName>
        <fullName evidence="10">Putative 3-phenylpropionic acid transporter</fullName>
    </submittedName>
</protein>
<feature type="transmembrane region" description="Helical" evidence="8">
    <location>
        <begin position="44"/>
        <end position="63"/>
    </location>
</feature>